<dbReference type="Proteomes" id="UP000008827">
    <property type="component" value="Chromosome 3"/>
</dbReference>
<dbReference type="OMA" id="YVNNEGH"/>
<dbReference type="SUPFAM" id="SSF48371">
    <property type="entry name" value="ARM repeat"/>
    <property type="match status" value="1"/>
</dbReference>
<accession>A0A0R0KRC8</accession>
<feature type="compositionally biased region" description="Polar residues" evidence="1">
    <location>
        <begin position="357"/>
        <end position="368"/>
    </location>
</feature>
<dbReference type="PANTHER" id="PTHR47184:SF2">
    <property type="entry name" value="SYMPLEKIN"/>
    <property type="match status" value="1"/>
</dbReference>
<dbReference type="Pfam" id="PF12295">
    <property type="entry name" value="Symplekin_C"/>
    <property type="match status" value="1"/>
</dbReference>
<keyword evidence="6" id="KW-1185">Reference proteome</keyword>
<feature type="compositionally biased region" description="Polar residues" evidence="1">
    <location>
        <begin position="408"/>
        <end position="425"/>
    </location>
</feature>
<evidence type="ECO:0000256" key="1">
    <source>
        <dbReference type="SAM" id="MobiDB-lite"/>
    </source>
</evidence>
<dbReference type="STRING" id="3847.A0A0R0KRC8"/>
<feature type="domain" description="Symplekin C-terminal" evidence="3">
    <location>
        <begin position="1089"/>
        <end position="1267"/>
    </location>
</feature>
<feature type="region of interest" description="Disordered" evidence="1">
    <location>
        <begin position="1306"/>
        <end position="1357"/>
    </location>
</feature>
<protein>
    <recommendedName>
        <fullName evidence="7">Symplekin C-terminal domain-containing protein</fullName>
    </recommendedName>
</protein>
<evidence type="ECO:0008006" key="7">
    <source>
        <dbReference type="Google" id="ProtNLM"/>
    </source>
</evidence>
<proteinExistence type="predicted"/>
<feature type="region of interest" description="Disordered" evidence="1">
    <location>
        <begin position="406"/>
        <end position="428"/>
    </location>
</feature>
<reference evidence="4" key="3">
    <citation type="submission" date="2018-07" db="EMBL/GenBank/DDBJ databases">
        <title>WGS assembly of Glycine max.</title>
        <authorList>
            <person name="Schmutz J."/>
            <person name="Cannon S."/>
            <person name="Schlueter J."/>
            <person name="Ma J."/>
            <person name="Mitros T."/>
            <person name="Nelson W."/>
            <person name="Hyten D."/>
            <person name="Song Q."/>
            <person name="Thelen J."/>
            <person name="Cheng J."/>
            <person name="Xu D."/>
            <person name="Hellsten U."/>
            <person name="May G."/>
            <person name="Yu Y."/>
            <person name="Sakurai T."/>
            <person name="Umezawa T."/>
            <person name="Bhattacharyya M."/>
            <person name="Sandhu D."/>
            <person name="Valliyodan B."/>
            <person name="Lindquist E."/>
            <person name="Peto M."/>
            <person name="Grant D."/>
            <person name="Shu S."/>
            <person name="Goodstein D."/>
            <person name="Barry K."/>
            <person name="Futrell-Griggs M."/>
            <person name="Abernathy B."/>
            <person name="Du J."/>
            <person name="Tian Z."/>
            <person name="Zhu L."/>
            <person name="Gill N."/>
            <person name="Joshi T."/>
            <person name="Libault M."/>
            <person name="Sethuraman A."/>
            <person name="Zhang X."/>
            <person name="Shinozaki K."/>
            <person name="Nguyen H."/>
            <person name="Wing R."/>
            <person name="Cregan P."/>
            <person name="Specht J."/>
            <person name="Grimwood J."/>
            <person name="Rokhsar D."/>
            <person name="Stacey G."/>
            <person name="Shoemaker R."/>
            <person name="Jackson S."/>
        </authorList>
    </citation>
    <scope>NUCLEOTIDE SEQUENCE</scope>
    <source>
        <tissue evidence="4">Callus</tissue>
    </source>
</reference>
<reference evidence="5" key="2">
    <citation type="submission" date="2018-02" db="UniProtKB">
        <authorList>
            <consortium name="EnsemblPlants"/>
        </authorList>
    </citation>
    <scope>IDENTIFICATION</scope>
    <source>
        <strain evidence="5">Williams 82</strain>
    </source>
</reference>
<dbReference type="PaxDb" id="3847-GLYMA03G07790.1"/>
<feature type="compositionally biased region" description="Low complexity" evidence="1">
    <location>
        <begin position="1306"/>
        <end position="1339"/>
    </location>
</feature>
<reference evidence="4 5" key="1">
    <citation type="journal article" date="2010" name="Nature">
        <title>Genome sequence of the palaeopolyploid soybean.</title>
        <authorList>
            <person name="Schmutz J."/>
            <person name="Cannon S.B."/>
            <person name="Schlueter J."/>
            <person name="Ma J."/>
            <person name="Mitros T."/>
            <person name="Nelson W."/>
            <person name="Hyten D.L."/>
            <person name="Song Q."/>
            <person name="Thelen J.J."/>
            <person name="Cheng J."/>
            <person name="Xu D."/>
            <person name="Hellsten U."/>
            <person name="May G.D."/>
            <person name="Yu Y."/>
            <person name="Sakurai T."/>
            <person name="Umezawa T."/>
            <person name="Bhattacharyya M.K."/>
            <person name="Sandhu D."/>
            <person name="Valliyodan B."/>
            <person name="Lindquist E."/>
            <person name="Peto M."/>
            <person name="Grant D."/>
            <person name="Shu S."/>
            <person name="Goodstein D."/>
            <person name="Barry K."/>
            <person name="Futrell-Griggs M."/>
            <person name="Abernathy B."/>
            <person name="Du J."/>
            <person name="Tian Z."/>
            <person name="Zhu L."/>
            <person name="Gill N."/>
            <person name="Joshi T."/>
            <person name="Libault M."/>
            <person name="Sethuraman A."/>
            <person name="Zhang X.-C."/>
            <person name="Shinozaki K."/>
            <person name="Nguyen H.T."/>
            <person name="Wing R.A."/>
            <person name="Cregan P."/>
            <person name="Specht J."/>
            <person name="Grimwood J."/>
            <person name="Rokhsar D."/>
            <person name="Stacey G."/>
            <person name="Shoemaker R.C."/>
            <person name="Jackson S.A."/>
        </authorList>
    </citation>
    <scope>NUCLEOTIDE SEQUENCE [LARGE SCALE GENOMIC DNA]</scope>
    <source>
        <strain evidence="5">cv. Williams 82</strain>
        <tissue evidence="4">Callus</tissue>
    </source>
</reference>
<dbReference type="PANTHER" id="PTHR47184">
    <property type="entry name" value="PHOSPHATIDYLINOSITOL 3-AND 4-KINASE FAMILY PROTEIN-RELATED"/>
    <property type="match status" value="1"/>
</dbReference>
<dbReference type="Gramene" id="KRH65727">
    <property type="protein sequence ID" value="KRH65727"/>
    <property type="gene ID" value="GLYMA_03G057600"/>
</dbReference>
<feature type="compositionally biased region" description="Basic and acidic residues" evidence="1">
    <location>
        <begin position="341"/>
        <end position="355"/>
    </location>
</feature>
<evidence type="ECO:0000313" key="6">
    <source>
        <dbReference type="Proteomes" id="UP000008827"/>
    </source>
</evidence>
<feature type="compositionally biased region" description="Basic and acidic residues" evidence="1">
    <location>
        <begin position="947"/>
        <end position="956"/>
    </location>
</feature>
<dbReference type="SMR" id="A0A0R0KRC8"/>
<dbReference type="EnsemblPlants" id="KRH65727">
    <property type="protein sequence ID" value="KRH65727"/>
    <property type="gene ID" value="GLYMA_03G057600"/>
</dbReference>
<dbReference type="InterPro" id="IPR011989">
    <property type="entry name" value="ARM-like"/>
</dbReference>
<organism evidence="4">
    <name type="scientific">Glycine max</name>
    <name type="common">Soybean</name>
    <name type="synonym">Glycine hispida</name>
    <dbReference type="NCBI Taxonomy" id="3847"/>
    <lineage>
        <taxon>Eukaryota</taxon>
        <taxon>Viridiplantae</taxon>
        <taxon>Streptophyta</taxon>
        <taxon>Embryophyta</taxon>
        <taxon>Tracheophyta</taxon>
        <taxon>Spermatophyta</taxon>
        <taxon>Magnoliopsida</taxon>
        <taxon>eudicotyledons</taxon>
        <taxon>Gunneridae</taxon>
        <taxon>Pentapetalae</taxon>
        <taxon>rosids</taxon>
        <taxon>fabids</taxon>
        <taxon>Fabales</taxon>
        <taxon>Fabaceae</taxon>
        <taxon>Papilionoideae</taxon>
        <taxon>50 kb inversion clade</taxon>
        <taxon>NPAAA clade</taxon>
        <taxon>indigoferoid/millettioid clade</taxon>
        <taxon>Phaseoleae</taxon>
        <taxon>Glycine</taxon>
        <taxon>Glycine subgen. Soja</taxon>
    </lineage>
</organism>
<dbReference type="Gene3D" id="1.25.10.10">
    <property type="entry name" value="Leucine-rich Repeat Variant"/>
    <property type="match status" value="1"/>
</dbReference>
<evidence type="ECO:0000259" key="3">
    <source>
        <dbReference type="Pfam" id="PF12295"/>
    </source>
</evidence>
<feature type="region of interest" description="Disordered" evidence="1">
    <location>
        <begin position="633"/>
        <end position="661"/>
    </location>
</feature>
<feature type="compositionally biased region" description="Basic and acidic residues" evidence="1">
    <location>
        <begin position="1340"/>
        <end position="1357"/>
    </location>
</feature>
<dbReference type="InterPro" id="IPR032460">
    <property type="entry name" value="Symplekin/Pta1_N"/>
</dbReference>
<feature type="region of interest" description="Disordered" evidence="1">
    <location>
        <begin position="341"/>
        <end position="394"/>
    </location>
</feature>
<feature type="region of interest" description="Disordered" evidence="1">
    <location>
        <begin position="947"/>
        <end position="984"/>
    </location>
</feature>
<dbReference type="InterPro" id="IPR016024">
    <property type="entry name" value="ARM-type_fold"/>
</dbReference>
<evidence type="ECO:0000313" key="5">
    <source>
        <dbReference type="EnsemblPlants" id="KRH65727"/>
    </source>
</evidence>
<feature type="compositionally biased region" description="Polar residues" evidence="1">
    <location>
        <begin position="957"/>
        <end position="984"/>
    </location>
</feature>
<feature type="compositionally biased region" description="Polar residues" evidence="1">
    <location>
        <begin position="635"/>
        <end position="655"/>
    </location>
</feature>
<gene>
    <name evidence="5" type="primary">LOC100779360</name>
    <name evidence="4" type="ORF">GLYMA_03G057600</name>
</gene>
<evidence type="ECO:0000313" key="4">
    <source>
        <dbReference type="EMBL" id="KRH65727.1"/>
    </source>
</evidence>
<name>A0A0R0KRC8_SOYBN</name>
<evidence type="ECO:0000259" key="2">
    <source>
        <dbReference type="Pfam" id="PF11935"/>
    </source>
</evidence>
<dbReference type="Pfam" id="PF11935">
    <property type="entry name" value="SYMPK_PTA1_N"/>
    <property type="match status" value="1"/>
</dbReference>
<dbReference type="FunCoup" id="A0A0R0KRC8">
    <property type="interactions" value="6101"/>
</dbReference>
<feature type="domain" description="Symplekin/Pta1 N-terminal" evidence="2">
    <location>
        <begin position="104"/>
        <end position="323"/>
    </location>
</feature>
<dbReference type="EMBL" id="CM000836">
    <property type="protein sequence ID" value="KRH65727.1"/>
    <property type="molecule type" value="Genomic_DNA"/>
</dbReference>
<sequence length="1357" mass="147811">MVGKTMSMAATSREKLASLVNAAKLAIDIPSKLESLRQLRHELPPEDPVLLTEFLPSLFLFHSDRFGPVRKFLTEMLGEIGLKNTEFLSNIVPVLIDLLDDDTPAVVRQVLLCGTDLFRATLEKIVVQGLYSSDLDGALESAWAWMLKFKDKVYSIAFQHGSGGAKLLALKFVEAVIRLYTPDPNGSSEPTSHQGRPVEFNILWLRRGHPVLNIGDLKIEASHRLGLLLDQLRFPTVKSLSNSVIIVLIKSLSAIAFDRPAFYGRILPVLLSLEPSSSVVNGVCVSATHFALKNAFVTCSKCTHPSAAPWRDRLAEALKEMQSEGKADRVFHLISASNGTIEREKDDQPVIKEEEPATNSGDSVQNNLARKRSGSQIGGDLAEDEETPGKRVRTTVVALEEPKELDECTTTYSQDETPTVPTSSKGDVDNGPVRQLVATFGALIAQGERAVGHLEILISSISADLLAEVVMANMQNLPPNYPNAEGNDEQLQDISMIGSDDKAKYPPSFVAAVMSLSSTFPPIASLLDAHQSVSNEKSQVEEEISATAANSGAVDSGMNIESENIPSPIDFPSSDASIPGVENGCTTMPPDIHDVGNSESGIPGLDSFGRSDSVSQTSAPSLLVSTETCLEDGSQEQVTSLDQRSPLNVAPSISTDRSEELSPKAAVRDVNSLVSSTATSVVPPRLVLPKMIAPVVDLEDEQKDHLQKSCFMRIIDAYKQIAVAGGTNIRFSILAYLGVEFPLELDPWKLLQKHILIDYISHEGHELTLRVLYRLFGEAEEEPDFFSSTTAASVYENFLLTVAEALRDSFPPSDKSLSKLLGESPYLPKSVLKILENMCSPGNGDKGEKELHSLNADRVTQGLSTVWSLILLRPPIRDTCLQIALQSAVHHLEEVRMKAIRLVANKLYPLSSISKQIEDFAKEMLFSVMSGDASEATDIECSIADSEKGPDVEKVPNEQSSLSGSTKDVTSDNRQSCTSESVSPDSVSEAQRCMSLYFALCTKKHSLFRQIFVIYRSTSKAVKQAVHRQIPILVRTMGSSSDLLEIISDPPNGSENLLMQVLQTLTDGTIPSKDLICTVKRLHDSKLKDAEFLIPILPFLSNDEVMPIFSHIVNLPLEKFQAALGRILQGSSQSGPVLTPAEVLIAIHGIDPEKDGIALKKVTDACNACFEQRQTFTQEVLARVLNQLVEQIPPPLLFMRTVLQAIGAFPTLVDFIMGILSRLVTKQIWKYPKLWVGFLKCVQLTKPQSFGILLQLPPAQLENALNRIAALKAPLIAHASQPDIQSKLPRAVLVVLGLASDSQVSSQAQTSQTQTSQTQTSQTQTTQTQTSQTQTGETSSSDKDTATEKSKESSTAS</sequence>
<dbReference type="AlphaFoldDB" id="A0A0R0KRC8"/>
<dbReference type="InterPro" id="IPR022075">
    <property type="entry name" value="Symplekin_C"/>
</dbReference>